<evidence type="ECO:0000259" key="4">
    <source>
        <dbReference type="PROSITE" id="PS51857"/>
    </source>
</evidence>
<dbReference type="EMBL" id="JXLB01000001">
    <property type="protein sequence ID" value="OJG83900.1"/>
    <property type="molecule type" value="Genomic_DNA"/>
</dbReference>
<dbReference type="InterPro" id="IPR011129">
    <property type="entry name" value="CSD"/>
</dbReference>
<dbReference type="PROSITE" id="PS51857">
    <property type="entry name" value="CSD_2"/>
    <property type="match status" value="1"/>
</dbReference>
<comment type="subcellular location">
    <subcellularLocation>
        <location evidence="1 3">Cytoplasm</location>
    </subcellularLocation>
</comment>
<dbReference type="Proteomes" id="UP000182152">
    <property type="component" value="Unassembled WGS sequence"/>
</dbReference>
<dbReference type="GO" id="GO:0005737">
    <property type="term" value="C:cytoplasm"/>
    <property type="evidence" value="ECO:0007669"/>
    <property type="project" value="UniProtKB-SubCell"/>
</dbReference>
<dbReference type="PROSITE" id="PS00352">
    <property type="entry name" value="CSD_1"/>
    <property type="match status" value="1"/>
</dbReference>
<name>A0A1L8WSB9_9ENTE</name>
<dbReference type="Pfam" id="PF00313">
    <property type="entry name" value="CSD"/>
    <property type="match status" value="1"/>
</dbReference>
<dbReference type="Gene3D" id="2.40.50.140">
    <property type="entry name" value="Nucleic acid-binding proteins"/>
    <property type="match status" value="1"/>
</dbReference>
<dbReference type="InterPro" id="IPR012340">
    <property type="entry name" value="NA-bd_OB-fold"/>
</dbReference>
<dbReference type="InterPro" id="IPR002059">
    <property type="entry name" value="CSP_DNA-bd"/>
</dbReference>
<dbReference type="SMART" id="SM00357">
    <property type="entry name" value="CSP"/>
    <property type="match status" value="1"/>
</dbReference>
<dbReference type="AlphaFoldDB" id="A0A1L8WSB9"/>
<comment type="caution">
    <text evidence="5">The sequence shown here is derived from an EMBL/GenBank/DDBJ whole genome shotgun (WGS) entry which is preliminary data.</text>
</comment>
<dbReference type="InterPro" id="IPR012156">
    <property type="entry name" value="Cold_shock_CspA"/>
</dbReference>
<evidence type="ECO:0000256" key="3">
    <source>
        <dbReference type="RuleBase" id="RU000408"/>
    </source>
</evidence>
<dbReference type="PANTHER" id="PTHR11544">
    <property type="entry name" value="COLD SHOCK DOMAIN CONTAINING PROTEINS"/>
    <property type="match status" value="1"/>
</dbReference>
<evidence type="ECO:0000256" key="1">
    <source>
        <dbReference type="ARBA" id="ARBA00004496"/>
    </source>
</evidence>
<dbReference type="GO" id="GO:0003676">
    <property type="term" value="F:nucleic acid binding"/>
    <property type="evidence" value="ECO:0007669"/>
    <property type="project" value="InterPro"/>
</dbReference>
<dbReference type="STRING" id="150033.RV14_GL000077"/>
<accession>A0A1L8WSB9</accession>
<dbReference type="PIRSF" id="PIRSF002599">
    <property type="entry name" value="Cold_shock_A"/>
    <property type="match status" value="1"/>
</dbReference>
<feature type="domain" description="CSD" evidence="4">
    <location>
        <begin position="4"/>
        <end position="68"/>
    </location>
</feature>
<organism evidence="5 6">
    <name type="scientific">Enterococcus ratti</name>
    <dbReference type="NCBI Taxonomy" id="150033"/>
    <lineage>
        <taxon>Bacteria</taxon>
        <taxon>Bacillati</taxon>
        <taxon>Bacillota</taxon>
        <taxon>Bacilli</taxon>
        <taxon>Lactobacillales</taxon>
        <taxon>Enterococcaceae</taxon>
        <taxon>Enterococcus</taxon>
    </lineage>
</organism>
<keyword evidence="2" id="KW-0963">Cytoplasm</keyword>
<dbReference type="InterPro" id="IPR050181">
    <property type="entry name" value="Cold_shock_domain"/>
</dbReference>
<reference evidence="5 6" key="1">
    <citation type="submission" date="2014-12" db="EMBL/GenBank/DDBJ databases">
        <title>Draft genome sequences of 29 type strains of Enterococci.</title>
        <authorList>
            <person name="Zhong Z."/>
            <person name="Sun Z."/>
            <person name="Liu W."/>
            <person name="Zhang W."/>
            <person name="Zhang H."/>
        </authorList>
    </citation>
    <scope>NUCLEOTIDE SEQUENCE [LARGE SCALE GENOMIC DNA]</scope>
    <source>
        <strain evidence="5 6">DSM 15687</strain>
    </source>
</reference>
<gene>
    <name evidence="5" type="ORF">RV14_GL000077</name>
</gene>
<dbReference type="SUPFAM" id="SSF50249">
    <property type="entry name" value="Nucleic acid-binding proteins"/>
    <property type="match status" value="1"/>
</dbReference>
<proteinExistence type="predicted"/>
<dbReference type="Gene3D" id="6.20.370.130">
    <property type="match status" value="1"/>
</dbReference>
<evidence type="ECO:0000313" key="5">
    <source>
        <dbReference type="EMBL" id="OJG83900.1"/>
    </source>
</evidence>
<dbReference type="CDD" id="cd04458">
    <property type="entry name" value="CSP_CDS"/>
    <property type="match status" value="1"/>
</dbReference>
<dbReference type="InterPro" id="IPR019844">
    <property type="entry name" value="CSD_CS"/>
</dbReference>
<protein>
    <submittedName>
        <fullName evidence="5">Cold shock protein</fullName>
    </submittedName>
</protein>
<sequence>MSTLTTGTVKWFDNKKGYGFISYDETEEIFVHFTAIEEDGFKTLEEKQLVEFEVIQGNRGVQAAHVRKMIETKK</sequence>
<evidence type="ECO:0000313" key="6">
    <source>
        <dbReference type="Proteomes" id="UP000182152"/>
    </source>
</evidence>
<keyword evidence="6" id="KW-1185">Reference proteome</keyword>
<dbReference type="PRINTS" id="PR00050">
    <property type="entry name" value="COLDSHOCK"/>
</dbReference>
<evidence type="ECO:0000256" key="2">
    <source>
        <dbReference type="ARBA" id="ARBA00022490"/>
    </source>
</evidence>